<dbReference type="GO" id="GO:0046872">
    <property type="term" value="F:metal ion binding"/>
    <property type="evidence" value="ECO:0007669"/>
    <property type="project" value="UniProtKB-KW"/>
</dbReference>
<feature type="binding site" evidence="6">
    <location>
        <begin position="181"/>
        <end position="186"/>
    </location>
    <ligand>
        <name>GTP</name>
        <dbReference type="ChEBI" id="CHEBI:37565"/>
    </ligand>
</feature>
<dbReference type="InterPro" id="IPR027368">
    <property type="entry name" value="MnmE_dom2"/>
</dbReference>
<feature type="binding site" evidence="6">
    <location>
        <begin position="200"/>
        <end position="206"/>
    </location>
    <ligand>
        <name>GTP</name>
        <dbReference type="ChEBI" id="CHEBI:37565"/>
    </ligand>
</feature>
<dbReference type="PRINTS" id="PR00449">
    <property type="entry name" value="RASTRNSFRMNG"/>
</dbReference>
<feature type="domain" description="TrmE-type G" evidence="7">
    <location>
        <begin position="171"/>
        <end position="318"/>
    </location>
</feature>
<evidence type="ECO:0000256" key="5">
    <source>
        <dbReference type="ARBA" id="ARBA00023134"/>
    </source>
</evidence>
<dbReference type="InterPro" id="IPR018948">
    <property type="entry name" value="GTP-bd_TrmE_N"/>
</dbReference>
<proteinExistence type="inferred from homology"/>
<dbReference type="Proteomes" id="UP001229244">
    <property type="component" value="Unassembled WGS sequence"/>
</dbReference>
<dbReference type="Pfam" id="PF12631">
    <property type="entry name" value="MnmE_helical"/>
    <property type="match status" value="1"/>
</dbReference>
<dbReference type="GO" id="GO:0003924">
    <property type="term" value="F:GTPase activity"/>
    <property type="evidence" value="ECO:0007669"/>
    <property type="project" value="UniProtKB-UniRule"/>
</dbReference>
<dbReference type="GO" id="GO:0005737">
    <property type="term" value="C:cytoplasm"/>
    <property type="evidence" value="ECO:0007669"/>
    <property type="project" value="UniProtKB-SubCell"/>
</dbReference>
<dbReference type="InterPro" id="IPR031168">
    <property type="entry name" value="G_TrmE"/>
</dbReference>
<comment type="caution">
    <text evidence="6">Lacks conserved residue(s) required for the propagation of feature annotation.</text>
</comment>
<comment type="function">
    <text evidence="6">Exhibits a very high intrinsic GTPase hydrolysis rate. Involved in the addition of a carboxymethylaminomethyl (cmnm) group at the wobble position (U34) of certain tRNAs, forming tRNA-cmnm(5)s(2)U34.</text>
</comment>
<dbReference type="PANTHER" id="PTHR42714">
    <property type="entry name" value="TRNA MODIFICATION GTPASE GTPBP3"/>
    <property type="match status" value="1"/>
</dbReference>
<keyword evidence="5 6" id="KW-0342">GTP-binding</keyword>
<keyword evidence="2 6" id="KW-0819">tRNA processing</keyword>
<keyword evidence="9" id="KW-1185">Reference proteome</keyword>
<dbReference type="Pfam" id="PF10396">
    <property type="entry name" value="TrmE_N"/>
    <property type="match status" value="1"/>
</dbReference>
<dbReference type="EC" id="3.6.-.-" evidence="6"/>
<keyword evidence="6" id="KW-0479">Metal-binding</keyword>
<dbReference type="SUPFAM" id="SSF52540">
    <property type="entry name" value="P-loop containing nucleoside triphosphate hydrolases"/>
    <property type="match status" value="1"/>
</dbReference>
<reference evidence="8" key="1">
    <citation type="submission" date="2023-07" db="EMBL/GenBank/DDBJ databases">
        <title>Genomic Encyclopedia of Type Strains, Phase IV (KMG-IV): sequencing the most valuable type-strain genomes for metagenomic binning, comparative biology and taxonomic classification.</title>
        <authorList>
            <person name="Goeker M."/>
        </authorList>
    </citation>
    <scope>NUCLEOTIDE SEQUENCE</scope>
    <source>
        <strain evidence="8">DSM 21202</strain>
    </source>
</reference>
<dbReference type="InterPro" id="IPR027266">
    <property type="entry name" value="TrmE/GcvT-like"/>
</dbReference>
<sequence>MRTLCDPETGETLDQALVAGFAGPDTVTGEDLVEFHCHGGPAVVRAVLRVLTRAPGLRLAEAGEFTRRGFENGRLDLAAVEGLADLISAETEGQRRQAVRQAGGFIGGQVEAWRARLIQALAIVESGLDFADEDDVPDDGEAAAMGDIAALADELAAALVDGERGERLRRGLEVAIVGPPNAGKSSLLNALARRDVAIVTATPGTTRDVLEVDLDLSGYPIRLLDTAGLRRTEDPIELEGIRRARDRAASADVVLVLVPPVGEGVSRETFPDHPNVVRVGTKADLDPDYGRDAPDLTVSAVSERGLDPLISRLGWLAADQLSGGEDALVTRERHRTELMEAERELWAALSDGLPAEARAEHLRRAGVAFGRLTGRIDPEEVLGAVFSTFCIGK</sequence>
<name>A0AAE3VKR5_9HYPH</name>
<dbReference type="NCBIfam" id="NF003661">
    <property type="entry name" value="PRK05291.1-3"/>
    <property type="match status" value="1"/>
</dbReference>
<keyword evidence="4 6" id="KW-0630">Potassium</keyword>
<keyword evidence="6 8" id="KW-0378">Hydrolase</keyword>
<dbReference type="CDD" id="cd04164">
    <property type="entry name" value="trmE"/>
    <property type="match status" value="1"/>
</dbReference>
<dbReference type="InterPro" id="IPR006073">
    <property type="entry name" value="GTP-bd"/>
</dbReference>
<dbReference type="PROSITE" id="PS51709">
    <property type="entry name" value="G_TRME"/>
    <property type="match status" value="1"/>
</dbReference>
<evidence type="ECO:0000256" key="3">
    <source>
        <dbReference type="ARBA" id="ARBA00022741"/>
    </source>
</evidence>
<comment type="similarity">
    <text evidence="1 6">Belongs to the TRAFAC class TrmE-Era-EngA-EngB-Septin-like GTPase superfamily. TrmE GTPase family.</text>
</comment>
<dbReference type="NCBIfam" id="TIGR00231">
    <property type="entry name" value="small_GTP"/>
    <property type="match status" value="1"/>
</dbReference>
<keyword evidence="3 6" id="KW-0547">Nucleotide-binding</keyword>
<dbReference type="InterPro" id="IPR027417">
    <property type="entry name" value="P-loop_NTPase"/>
</dbReference>
<protein>
    <recommendedName>
        <fullName evidence="6">tRNA modification GTPase MnmE</fullName>
        <ecNumber evidence="6">3.6.-.-</ecNumber>
    </recommendedName>
</protein>
<dbReference type="InterPro" id="IPR005225">
    <property type="entry name" value="Small_GTP-bd"/>
</dbReference>
<organism evidence="8 9">
    <name type="scientific">Amorphus orientalis</name>
    <dbReference type="NCBI Taxonomy" id="649198"/>
    <lineage>
        <taxon>Bacteria</taxon>
        <taxon>Pseudomonadati</taxon>
        <taxon>Pseudomonadota</taxon>
        <taxon>Alphaproteobacteria</taxon>
        <taxon>Hyphomicrobiales</taxon>
        <taxon>Amorphaceae</taxon>
        <taxon>Amorphus</taxon>
    </lineage>
</organism>
<evidence type="ECO:0000313" key="8">
    <source>
        <dbReference type="EMBL" id="MDQ0313733.1"/>
    </source>
</evidence>
<keyword evidence="6" id="KW-0963">Cytoplasm</keyword>
<keyword evidence="6" id="KW-0460">Magnesium</keyword>
<evidence type="ECO:0000256" key="4">
    <source>
        <dbReference type="ARBA" id="ARBA00022958"/>
    </source>
</evidence>
<dbReference type="Gene3D" id="3.40.50.300">
    <property type="entry name" value="P-loop containing nucleotide triphosphate hydrolases"/>
    <property type="match status" value="1"/>
</dbReference>
<dbReference type="Gene3D" id="3.30.1360.120">
    <property type="entry name" value="Probable tRNA modification gtpase trme, domain 1"/>
    <property type="match status" value="1"/>
</dbReference>
<evidence type="ECO:0000256" key="2">
    <source>
        <dbReference type="ARBA" id="ARBA00022694"/>
    </source>
</evidence>
<dbReference type="Gene3D" id="1.20.120.430">
    <property type="entry name" value="tRNA modification GTPase MnmE domain 2"/>
    <property type="match status" value="1"/>
</dbReference>
<dbReference type="CDD" id="cd14858">
    <property type="entry name" value="TrmE_N"/>
    <property type="match status" value="1"/>
</dbReference>
<dbReference type="PANTHER" id="PTHR42714:SF2">
    <property type="entry name" value="TRNA MODIFICATION GTPASE GTPBP3, MITOCHONDRIAL"/>
    <property type="match status" value="1"/>
</dbReference>
<dbReference type="InterPro" id="IPR004520">
    <property type="entry name" value="GTPase_MnmE"/>
</dbReference>
<comment type="cofactor">
    <cofactor evidence="6">
        <name>K(+)</name>
        <dbReference type="ChEBI" id="CHEBI:29103"/>
    </cofactor>
    <text evidence="6">Binds 1 potassium ion per subunit.</text>
</comment>
<evidence type="ECO:0000313" key="9">
    <source>
        <dbReference type="Proteomes" id="UP001229244"/>
    </source>
</evidence>
<dbReference type="AlphaFoldDB" id="A0AAE3VKR5"/>
<dbReference type="EMBL" id="JAUSUL010000001">
    <property type="protein sequence ID" value="MDQ0313733.1"/>
    <property type="molecule type" value="Genomic_DNA"/>
</dbReference>
<dbReference type="GO" id="GO:0030488">
    <property type="term" value="P:tRNA methylation"/>
    <property type="evidence" value="ECO:0007669"/>
    <property type="project" value="TreeGrafter"/>
</dbReference>
<accession>A0AAE3VKR5</accession>
<feature type="binding site" evidence="6">
    <location>
        <position position="185"/>
    </location>
    <ligand>
        <name>Mg(2+)</name>
        <dbReference type="ChEBI" id="CHEBI:18420"/>
    </ligand>
</feature>
<dbReference type="Pfam" id="PF01926">
    <property type="entry name" value="MMR_HSR1"/>
    <property type="match status" value="1"/>
</dbReference>
<dbReference type="SUPFAM" id="SSF116878">
    <property type="entry name" value="TrmE connector domain"/>
    <property type="match status" value="1"/>
</dbReference>
<feature type="binding site" evidence="6">
    <location>
        <begin position="225"/>
        <end position="228"/>
    </location>
    <ligand>
        <name>GTP</name>
        <dbReference type="ChEBI" id="CHEBI:37565"/>
    </ligand>
</feature>
<dbReference type="InterPro" id="IPR025867">
    <property type="entry name" value="MnmE_helical"/>
</dbReference>
<gene>
    <name evidence="6" type="primary">mnmE</name>
    <name evidence="6" type="synonym">trmE</name>
    <name evidence="8" type="ORF">J2S73_000170</name>
</gene>
<dbReference type="GO" id="GO:0002098">
    <property type="term" value="P:tRNA wobble uridine modification"/>
    <property type="evidence" value="ECO:0007669"/>
    <property type="project" value="TreeGrafter"/>
</dbReference>
<dbReference type="HAMAP" id="MF_00379">
    <property type="entry name" value="GTPase_MnmE"/>
    <property type="match status" value="1"/>
</dbReference>
<comment type="subcellular location">
    <subcellularLocation>
        <location evidence="6">Cytoplasm</location>
    </subcellularLocation>
</comment>
<comment type="subunit">
    <text evidence="6">Homodimer. Heterotetramer of two MnmE and two MnmG subunits.</text>
</comment>
<evidence type="ECO:0000256" key="1">
    <source>
        <dbReference type="ARBA" id="ARBA00011043"/>
    </source>
</evidence>
<dbReference type="GO" id="GO:0005525">
    <property type="term" value="F:GTP binding"/>
    <property type="evidence" value="ECO:0007669"/>
    <property type="project" value="UniProtKB-UniRule"/>
</dbReference>
<comment type="caution">
    <text evidence="8">The sequence shown here is derived from an EMBL/GenBank/DDBJ whole genome shotgun (WGS) entry which is preliminary data.</text>
</comment>
<evidence type="ECO:0000259" key="7">
    <source>
        <dbReference type="PROSITE" id="PS51709"/>
    </source>
</evidence>
<evidence type="ECO:0000256" key="6">
    <source>
        <dbReference type="HAMAP-Rule" id="MF_00379"/>
    </source>
</evidence>
<feature type="binding site" evidence="6">
    <location>
        <position position="206"/>
    </location>
    <ligand>
        <name>Mg(2+)</name>
        <dbReference type="ChEBI" id="CHEBI:18420"/>
    </ligand>
</feature>